<name>A0A4C1TAK5_EUMVA</name>
<dbReference type="OrthoDB" id="7160010at2759"/>
<reference evidence="2 3" key="1">
    <citation type="journal article" date="2019" name="Commun. Biol.">
        <title>The bagworm genome reveals a unique fibroin gene that provides high tensile strength.</title>
        <authorList>
            <person name="Kono N."/>
            <person name="Nakamura H."/>
            <person name="Ohtoshi R."/>
            <person name="Tomita M."/>
            <person name="Numata K."/>
            <person name="Arakawa K."/>
        </authorList>
    </citation>
    <scope>NUCLEOTIDE SEQUENCE [LARGE SCALE GENOMIC DNA]</scope>
</reference>
<evidence type="ECO:0000313" key="3">
    <source>
        <dbReference type="Proteomes" id="UP000299102"/>
    </source>
</evidence>
<gene>
    <name evidence="2" type="ORF">EVAR_5656_1</name>
</gene>
<dbReference type="InterPro" id="IPR019391">
    <property type="entry name" value="Storkhead-box_WHD"/>
</dbReference>
<proteinExistence type="predicted"/>
<sequence length="310" mass="34293">MINRARVRGARSKSFGVRFGRAPKADCSENALGFCDRPALCDIEDCIVTPSYQGQFTPLPEALCDVIMDLTSQLPPAVTPVDIQGIRLSCVSTDHILICVPFRYLVLDSDLGPTLILDSDRSPAFDSEPGFDPSRFQFWSLDVQALNIIRRGGIRYRERIANLSETPYLFYLEEHEPAAGSHLPTVICHRSRIGDSMFGYSKIANDRPVSDPRKHSHFAVSKVPVDAEPIPRGGVRHVGAADAGEEDLSDFEGVLHSHTRISGTSAINHRASIRARPLKCYVSVHTSRCAFNIYYGSMSHRAVLSARRVV</sequence>
<protein>
    <recommendedName>
        <fullName evidence="1">Winged helix Storkhead-box1 domain-containing protein</fullName>
    </recommendedName>
</protein>
<comment type="caution">
    <text evidence="2">The sequence shown here is derived from an EMBL/GenBank/DDBJ whole genome shotgun (WGS) entry which is preliminary data.</text>
</comment>
<dbReference type="Pfam" id="PF10264">
    <property type="entry name" value="WHD_Storkhead"/>
    <property type="match status" value="1"/>
</dbReference>
<accession>A0A4C1TAK5</accession>
<evidence type="ECO:0000259" key="1">
    <source>
        <dbReference type="Pfam" id="PF10264"/>
    </source>
</evidence>
<dbReference type="EMBL" id="BGZK01000040">
    <property type="protein sequence ID" value="GBP10341.1"/>
    <property type="molecule type" value="Genomic_DNA"/>
</dbReference>
<keyword evidence="3" id="KW-1185">Reference proteome</keyword>
<evidence type="ECO:0000313" key="2">
    <source>
        <dbReference type="EMBL" id="GBP10341.1"/>
    </source>
</evidence>
<feature type="domain" description="Winged helix Storkhead-box1" evidence="1">
    <location>
        <begin position="48"/>
        <end position="74"/>
    </location>
</feature>
<dbReference type="AlphaFoldDB" id="A0A4C1TAK5"/>
<organism evidence="2 3">
    <name type="scientific">Eumeta variegata</name>
    <name type="common">Bagworm moth</name>
    <name type="synonym">Eumeta japonica</name>
    <dbReference type="NCBI Taxonomy" id="151549"/>
    <lineage>
        <taxon>Eukaryota</taxon>
        <taxon>Metazoa</taxon>
        <taxon>Ecdysozoa</taxon>
        <taxon>Arthropoda</taxon>
        <taxon>Hexapoda</taxon>
        <taxon>Insecta</taxon>
        <taxon>Pterygota</taxon>
        <taxon>Neoptera</taxon>
        <taxon>Endopterygota</taxon>
        <taxon>Lepidoptera</taxon>
        <taxon>Glossata</taxon>
        <taxon>Ditrysia</taxon>
        <taxon>Tineoidea</taxon>
        <taxon>Psychidae</taxon>
        <taxon>Oiketicinae</taxon>
        <taxon>Eumeta</taxon>
    </lineage>
</organism>
<dbReference type="Proteomes" id="UP000299102">
    <property type="component" value="Unassembled WGS sequence"/>
</dbReference>